<dbReference type="PRINTS" id="PR01483">
    <property type="entry name" value="FASYNTHASE"/>
</dbReference>
<gene>
    <name evidence="4" type="ORF">FA014_07740</name>
</gene>
<proteinExistence type="inferred from homology"/>
<dbReference type="SUPFAM" id="SSF54637">
    <property type="entry name" value="Thioesterase/thiol ester dehydrase-isomerase"/>
    <property type="match status" value="2"/>
</dbReference>
<accession>A0A7Z8NQZ6</accession>
<dbReference type="RefSeq" id="WP_154729117.1">
    <property type="nucleotide sequence ID" value="NZ_SZYE01000044.1"/>
</dbReference>
<dbReference type="GO" id="GO:0006633">
    <property type="term" value="P:fatty acid biosynthetic process"/>
    <property type="evidence" value="ECO:0007669"/>
    <property type="project" value="InterPro"/>
</dbReference>
<reference evidence="4 5" key="1">
    <citation type="submission" date="2019-05" db="EMBL/GenBank/DDBJ databases">
        <title>Genome sequence of Cellulomonas hominis strain CS1.</title>
        <authorList>
            <person name="Belmont J."/>
            <person name="Maclea K.S."/>
        </authorList>
    </citation>
    <scope>NUCLEOTIDE SEQUENCE [LARGE SCALE GENOMIC DNA]</scope>
    <source>
        <strain evidence="4 5">CS1</strain>
    </source>
</reference>
<feature type="non-terminal residue" evidence="4">
    <location>
        <position position="1"/>
    </location>
</feature>
<dbReference type="InterPro" id="IPR029069">
    <property type="entry name" value="HotDog_dom_sf"/>
</dbReference>
<evidence type="ECO:0000313" key="5">
    <source>
        <dbReference type="Proteomes" id="UP000308121"/>
    </source>
</evidence>
<organism evidence="4 5">
    <name type="scientific">Cellulomonas hominis</name>
    <dbReference type="NCBI Taxonomy" id="156981"/>
    <lineage>
        <taxon>Bacteria</taxon>
        <taxon>Bacillati</taxon>
        <taxon>Actinomycetota</taxon>
        <taxon>Actinomycetes</taxon>
        <taxon>Micrococcales</taxon>
        <taxon>Cellulomonadaceae</taxon>
        <taxon>Cellulomonas</taxon>
    </lineage>
</organism>
<dbReference type="OrthoDB" id="9774179at2"/>
<protein>
    <recommendedName>
        <fullName evidence="3">MaoC-like domain-containing protein</fullName>
    </recommendedName>
</protein>
<dbReference type="GO" id="GO:0005835">
    <property type="term" value="C:fatty acid synthase complex"/>
    <property type="evidence" value="ECO:0007669"/>
    <property type="project" value="InterPro"/>
</dbReference>
<name>A0A7Z8NQZ6_9CELL</name>
<dbReference type="GO" id="GO:0004312">
    <property type="term" value="F:fatty acid synthase activity"/>
    <property type="evidence" value="ECO:0007669"/>
    <property type="project" value="InterPro"/>
</dbReference>
<sequence length="285" mass="29560">RALGGRPAGSGPSATAGAPGSAAALPAVEHRLGGVVPDPARLTAYQHLVGEPATDVLPAGFVHVLAFPVAIALIVRPDFPMPPLGIVHLANRVEQRSPLRVGEALDVRAWAQDLQPHRKGAQVELVAEVRRAGAPADAPPAWRGVSTYLAPGVRVPGPAPEEPPRPEFVPPVPTGRWAFDAAAGRRYAAVSGDANPIHLHPLTARALGFPRAIAHGMLTAARALADVGARRGEAYAWDVEFASPVLLPSSPAVRVAAAGDGAWTVTAWDAARGRPHLTAEVRTLG</sequence>
<dbReference type="InterPro" id="IPR003965">
    <property type="entry name" value="Fatty_acid_synthase"/>
</dbReference>
<dbReference type="Proteomes" id="UP000308121">
    <property type="component" value="Unassembled WGS sequence"/>
</dbReference>
<feature type="region of interest" description="Disordered" evidence="2">
    <location>
        <begin position="1"/>
        <end position="22"/>
    </location>
</feature>
<dbReference type="Gene3D" id="3.10.129.10">
    <property type="entry name" value="Hotdog Thioesterase"/>
    <property type="match status" value="1"/>
</dbReference>
<comment type="similarity">
    <text evidence="1">Belongs to the enoyl-CoA hydratase/isomerase family.</text>
</comment>
<comment type="caution">
    <text evidence="4">The sequence shown here is derived from an EMBL/GenBank/DDBJ whole genome shotgun (WGS) entry which is preliminary data.</text>
</comment>
<dbReference type="InterPro" id="IPR002539">
    <property type="entry name" value="MaoC-like_dom"/>
</dbReference>
<dbReference type="EMBL" id="SZYE01000044">
    <property type="protein sequence ID" value="TKR24092.1"/>
    <property type="molecule type" value="Genomic_DNA"/>
</dbReference>
<evidence type="ECO:0000256" key="1">
    <source>
        <dbReference type="ARBA" id="ARBA00005254"/>
    </source>
</evidence>
<dbReference type="PANTHER" id="PTHR43841:SF1">
    <property type="entry name" value="3-HYDROXYACYL-THIOESTER DEHYDRATASE X"/>
    <property type="match status" value="1"/>
</dbReference>
<dbReference type="AlphaFoldDB" id="A0A7Z8NQZ6"/>
<feature type="domain" description="MaoC-like" evidence="3">
    <location>
        <begin position="181"/>
        <end position="261"/>
    </location>
</feature>
<evidence type="ECO:0000259" key="3">
    <source>
        <dbReference type="Pfam" id="PF01575"/>
    </source>
</evidence>
<evidence type="ECO:0000256" key="2">
    <source>
        <dbReference type="SAM" id="MobiDB-lite"/>
    </source>
</evidence>
<evidence type="ECO:0000313" key="4">
    <source>
        <dbReference type="EMBL" id="TKR24092.1"/>
    </source>
</evidence>
<dbReference type="PANTHER" id="PTHR43841">
    <property type="entry name" value="3-HYDROXYACYL-THIOESTER DEHYDRATASE HTDX-RELATED"/>
    <property type="match status" value="1"/>
</dbReference>
<dbReference type="Pfam" id="PF01575">
    <property type="entry name" value="MaoC_dehydratas"/>
    <property type="match status" value="1"/>
</dbReference>